<evidence type="ECO:0000313" key="1">
    <source>
        <dbReference type="EMBL" id="GAI21970.1"/>
    </source>
</evidence>
<sequence length="64" mass="7430">MTKHPKLPSWVRNDPLVVTLLRWTSPRYGVRLSRILEAAEAIVARDNEAHRKLVKETPRENPTD</sequence>
<dbReference type="EMBL" id="BARV01017319">
    <property type="protein sequence ID" value="GAI21970.1"/>
    <property type="molecule type" value="Genomic_DNA"/>
</dbReference>
<proteinExistence type="predicted"/>
<protein>
    <submittedName>
        <fullName evidence="1">Uncharacterized protein</fullName>
    </submittedName>
</protein>
<comment type="caution">
    <text evidence="1">The sequence shown here is derived from an EMBL/GenBank/DDBJ whole genome shotgun (WGS) entry which is preliminary data.</text>
</comment>
<gene>
    <name evidence="1" type="ORF">S06H3_29547</name>
</gene>
<dbReference type="AlphaFoldDB" id="X1N582"/>
<accession>X1N582</accession>
<reference evidence="1" key="1">
    <citation type="journal article" date="2014" name="Front. Microbiol.">
        <title>High frequency of phylogenetically diverse reductive dehalogenase-homologous genes in deep subseafloor sedimentary metagenomes.</title>
        <authorList>
            <person name="Kawai M."/>
            <person name="Futagami T."/>
            <person name="Toyoda A."/>
            <person name="Takaki Y."/>
            <person name="Nishi S."/>
            <person name="Hori S."/>
            <person name="Arai W."/>
            <person name="Tsubouchi T."/>
            <person name="Morono Y."/>
            <person name="Uchiyama I."/>
            <person name="Ito T."/>
            <person name="Fujiyama A."/>
            <person name="Inagaki F."/>
            <person name="Takami H."/>
        </authorList>
    </citation>
    <scope>NUCLEOTIDE SEQUENCE</scope>
    <source>
        <strain evidence="1">Expedition CK06-06</strain>
    </source>
</reference>
<organism evidence="1">
    <name type="scientific">marine sediment metagenome</name>
    <dbReference type="NCBI Taxonomy" id="412755"/>
    <lineage>
        <taxon>unclassified sequences</taxon>
        <taxon>metagenomes</taxon>
        <taxon>ecological metagenomes</taxon>
    </lineage>
</organism>
<name>X1N582_9ZZZZ</name>